<dbReference type="InterPro" id="IPR031507">
    <property type="entry name" value="PTP2"/>
</dbReference>
<feature type="non-terminal residue" evidence="1">
    <location>
        <position position="135"/>
    </location>
</feature>
<feature type="non-terminal residue" evidence="1">
    <location>
        <position position="1"/>
    </location>
</feature>
<name>A0A1B6J4U8_9HEMI</name>
<organism evidence="1">
    <name type="scientific">Homalodisca liturata</name>
    <dbReference type="NCBI Taxonomy" id="320908"/>
    <lineage>
        <taxon>Eukaryota</taxon>
        <taxon>Metazoa</taxon>
        <taxon>Ecdysozoa</taxon>
        <taxon>Arthropoda</taxon>
        <taxon>Hexapoda</taxon>
        <taxon>Insecta</taxon>
        <taxon>Pterygota</taxon>
        <taxon>Neoptera</taxon>
        <taxon>Paraneoptera</taxon>
        <taxon>Hemiptera</taxon>
        <taxon>Auchenorrhyncha</taxon>
        <taxon>Membracoidea</taxon>
        <taxon>Cicadellidae</taxon>
        <taxon>Cicadellinae</taxon>
        <taxon>Proconiini</taxon>
        <taxon>Homalodisca</taxon>
    </lineage>
</organism>
<dbReference type="AlphaFoldDB" id="A0A1B6J4U8"/>
<protein>
    <submittedName>
        <fullName evidence="1">Uncharacterized protein</fullName>
    </submittedName>
</protein>
<dbReference type="EMBL" id="GECU01013513">
    <property type="protein sequence ID" value="JAS94193.1"/>
    <property type="molecule type" value="Transcribed_RNA"/>
</dbReference>
<gene>
    <name evidence="1" type="ORF">g.4803</name>
</gene>
<accession>A0A1B6J4U8</accession>
<dbReference type="Pfam" id="PF17022">
    <property type="entry name" value="PTP2"/>
    <property type="match status" value="1"/>
</dbReference>
<evidence type="ECO:0000313" key="1">
    <source>
        <dbReference type="EMBL" id="JAS94193.1"/>
    </source>
</evidence>
<sequence>EDLQKSPEITLTVSENVGQEWKNVGGKKELIKEIVFEHLDWRTPKQKKACVTFFPGANLKSEINRFGKVITLVGRPAVPPPRVECENLCGQDQQNSTRSLEGKLEKCNTMCDPYDLLIQGSAFQEIPEEKKPRRK</sequence>
<reference evidence="1" key="1">
    <citation type="submission" date="2015-11" db="EMBL/GenBank/DDBJ databases">
        <title>De novo transcriptome assembly of four potential Pierce s Disease insect vectors from Arizona vineyards.</title>
        <authorList>
            <person name="Tassone E.E."/>
        </authorList>
    </citation>
    <scope>NUCLEOTIDE SEQUENCE</scope>
</reference>
<proteinExistence type="predicted"/>